<evidence type="ECO:0008006" key="3">
    <source>
        <dbReference type="Google" id="ProtNLM"/>
    </source>
</evidence>
<protein>
    <recommendedName>
        <fullName evidence="3">ParB/Sulfiredoxin domain-containing protein</fullName>
    </recommendedName>
</protein>
<dbReference type="RefSeq" id="WP_382171697.1">
    <property type="nucleotide sequence ID" value="NZ_JBHRXX010000002.1"/>
</dbReference>
<dbReference type="Proteomes" id="UP001595729">
    <property type="component" value="Unassembled WGS sequence"/>
</dbReference>
<evidence type="ECO:0000313" key="2">
    <source>
        <dbReference type="Proteomes" id="UP001595729"/>
    </source>
</evidence>
<keyword evidence="2" id="KW-1185">Reference proteome</keyword>
<dbReference type="EMBL" id="JBHRXX010000002">
    <property type="protein sequence ID" value="MFC3682969.1"/>
    <property type="molecule type" value="Genomic_DNA"/>
</dbReference>
<gene>
    <name evidence="1" type="ORF">ACFOPI_05145</name>
</gene>
<reference evidence="2" key="1">
    <citation type="journal article" date="2019" name="Int. J. Syst. Evol. Microbiol.">
        <title>The Global Catalogue of Microorganisms (GCM) 10K type strain sequencing project: providing services to taxonomists for standard genome sequencing and annotation.</title>
        <authorList>
            <consortium name="The Broad Institute Genomics Platform"/>
            <consortium name="The Broad Institute Genome Sequencing Center for Infectious Disease"/>
            <person name="Wu L."/>
            <person name="Ma J."/>
        </authorList>
    </citation>
    <scope>NUCLEOTIDE SEQUENCE [LARGE SCALE GENOMIC DNA]</scope>
    <source>
        <strain evidence="2">KCTC 42501</strain>
    </source>
</reference>
<name>A0ABV7W0L9_9BURK</name>
<proteinExistence type="predicted"/>
<evidence type="ECO:0000313" key="1">
    <source>
        <dbReference type="EMBL" id="MFC3682969.1"/>
    </source>
</evidence>
<accession>A0ABV7W0L9</accession>
<sequence length="423" mass="48840">MPDNVTPISDLQESKLVPFDSIYLDPNNPRIAPENPPGYHDDAALFDLSLQQDLERRVSDVYEVATLRDSIMAHGWVPIDSIIVWEHPKRPGHYVVVEGNTRTVALRTLRGERLDAEVKKLERLKKNPSRFQEELRVQQDTVDRLEAIRAQTSQLRVFPVLAKTVEQLQAILPRLLGVRHISHAREWKPYATNLYILSLYERLFRERHGTKGALRLEDDLVNAVAEMVSLGATKARRNIQAASAFTHFKRDYEDRLPEGEKLSDEDHYFFELILQNPYPKEQFGVTRESMRLPKESEEALFQWAFSKPRAGKEEDNENVFYKAESVRLWNQMATYDGKASTNFSKQLDVNAPEEARPIRLIEAEFLQHKTQRTPIDTLTSLLKALQELKVDTLVSQQDHLEPMLVKIAQQVSQYQKMMKAISA</sequence>
<dbReference type="SUPFAM" id="SSF110849">
    <property type="entry name" value="ParB/Sulfiredoxin"/>
    <property type="match status" value="1"/>
</dbReference>
<dbReference type="InterPro" id="IPR036086">
    <property type="entry name" value="ParB/Sulfiredoxin_sf"/>
</dbReference>
<comment type="caution">
    <text evidence="1">The sequence shown here is derived from an EMBL/GenBank/DDBJ whole genome shotgun (WGS) entry which is preliminary data.</text>
</comment>
<organism evidence="1 2">
    <name type="scientific">Hydrogenophaga luteola</name>
    <dbReference type="NCBI Taxonomy" id="1591122"/>
    <lineage>
        <taxon>Bacteria</taxon>
        <taxon>Pseudomonadati</taxon>
        <taxon>Pseudomonadota</taxon>
        <taxon>Betaproteobacteria</taxon>
        <taxon>Burkholderiales</taxon>
        <taxon>Comamonadaceae</taxon>
        <taxon>Hydrogenophaga</taxon>
    </lineage>
</organism>